<evidence type="ECO:0000256" key="10">
    <source>
        <dbReference type="PROSITE-ProRule" id="PRU01360"/>
    </source>
</evidence>
<dbReference type="InterPro" id="IPR000531">
    <property type="entry name" value="Beta-barrel_TonB"/>
</dbReference>
<evidence type="ECO:0000256" key="1">
    <source>
        <dbReference type="ARBA" id="ARBA00004571"/>
    </source>
</evidence>
<name>A0ABV0GEL6_9BURK</name>
<dbReference type="EMBL" id="JBDPZC010000005">
    <property type="protein sequence ID" value="MEO3713427.1"/>
    <property type="molecule type" value="Genomic_DNA"/>
</dbReference>
<evidence type="ECO:0000259" key="13">
    <source>
        <dbReference type="Pfam" id="PF00593"/>
    </source>
</evidence>
<dbReference type="Pfam" id="PF07715">
    <property type="entry name" value="Plug"/>
    <property type="match status" value="1"/>
</dbReference>
<dbReference type="InterPro" id="IPR012910">
    <property type="entry name" value="Plug_dom"/>
</dbReference>
<dbReference type="InterPro" id="IPR036942">
    <property type="entry name" value="Beta-barrel_TonB_sf"/>
</dbReference>
<dbReference type="PANTHER" id="PTHR30069:SF40">
    <property type="entry name" value="TONB-DEPENDENT RECEPTOR NMB0964-RELATED"/>
    <property type="match status" value="1"/>
</dbReference>
<protein>
    <submittedName>
        <fullName evidence="15">TonB-dependent receptor</fullName>
    </submittedName>
</protein>
<comment type="subcellular location">
    <subcellularLocation>
        <location evidence="1 10">Cell outer membrane</location>
        <topology evidence="1 10">Multi-pass membrane protein</topology>
    </subcellularLocation>
</comment>
<dbReference type="PROSITE" id="PS52016">
    <property type="entry name" value="TONB_DEPENDENT_REC_3"/>
    <property type="match status" value="1"/>
</dbReference>
<evidence type="ECO:0000313" key="15">
    <source>
        <dbReference type="EMBL" id="MEO3713427.1"/>
    </source>
</evidence>
<feature type="domain" description="TonB-dependent receptor-like beta-barrel" evidence="13">
    <location>
        <begin position="263"/>
        <end position="669"/>
    </location>
</feature>
<keyword evidence="8 15" id="KW-0675">Receptor</keyword>
<evidence type="ECO:0000256" key="5">
    <source>
        <dbReference type="ARBA" id="ARBA00022692"/>
    </source>
</evidence>
<dbReference type="InterPro" id="IPR037066">
    <property type="entry name" value="Plug_dom_sf"/>
</dbReference>
<accession>A0ABV0GEL6</accession>
<evidence type="ECO:0000313" key="16">
    <source>
        <dbReference type="Proteomes" id="UP001462640"/>
    </source>
</evidence>
<evidence type="ECO:0000256" key="6">
    <source>
        <dbReference type="ARBA" id="ARBA00023077"/>
    </source>
</evidence>
<evidence type="ECO:0000256" key="4">
    <source>
        <dbReference type="ARBA" id="ARBA00022452"/>
    </source>
</evidence>
<sequence length="702" mass="75551">MQDNALHPVRRAARQGLAASIHSTTCMPAWPRTALLLALLGAQWVHAEGNPTDRQTLDAVQVTGNPLGNKELAQPGQSLAGDALLLRRGASVGETVEGLPGIAATSFGPNASRPTIRGLDGERVRMLNNAGGSLDVSSLSYDHAVPVDPLVVDRIEVLRGAAALLYGGNAIGGVVNTIDNRIPRSPLQGLSGATEFRLGGASNERALAAVLDGGQGPWAWHADASRRLADDQRTPGFTAPDGQSMNHVRNSASASRSAAVGGSWVDRDGYAGLSFDDYRNDYGVTVEPDVKIAMQRQRVAGAGEWRWNDGPLRKLQWQFSRARYQHDEIEGDGSLGTRFAQRGSELRLQAEHAPLAGARGVLGWQLEQSRFEVQGEEALMPSNRNRAQGLFILEQWSDGPWQLGLGARRDQVRVRSDGDASDAADARFGPATERRFSPASASASLSWHPMPALGLSLNVNHSERAPSAGELFASGVHVATGAFEQGDATLGLEHASGLDLGMHWKHGSGSVEINAYRTRFKDYIALRATGATVPGEGEESLPVYAYQAVAARVQGLELQVQQDLQLGWLPGALSGWQWQAGLQLDWVQGQDLSHGEPLPRMAPRRSTLSLDGQGGAWGLRLEIQQAAAQNRVPAIDRPTPGYTLARLSLSRQFRWQQADALWYLKLDNLGNALGYRAASMSTIRDWAPLPGRSVSTGVQLRF</sequence>
<evidence type="ECO:0000256" key="8">
    <source>
        <dbReference type="ARBA" id="ARBA00023170"/>
    </source>
</evidence>
<evidence type="ECO:0000256" key="7">
    <source>
        <dbReference type="ARBA" id="ARBA00023136"/>
    </source>
</evidence>
<keyword evidence="5 10" id="KW-0812">Transmembrane</keyword>
<evidence type="ECO:0000256" key="12">
    <source>
        <dbReference type="SAM" id="MobiDB-lite"/>
    </source>
</evidence>
<feature type="domain" description="TonB-dependent receptor plug" evidence="14">
    <location>
        <begin position="72"/>
        <end position="174"/>
    </location>
</feature>
<dbReference type="Gene3D" id="2.40.170.20">
    <property type="entry name" value="TonB-dependent receptor, beta-barrel domain"/>
    <property type="match status" value="1"/>
</dbReference>
<evidence type="ECO:0000256" key="2">
    <source>
        <dbReference type="ARBA" id="ARBA00009810"/>
    </source>
</evidence>
<reference evidence="15 16" key="1">
    <citation type="submission" date="2024-05" db="EMBL/GenBank/DDBJ databases">
        <title>Roseateles sp. 2.12 16S ribosomal RNA gene Genome sequencing and assembly.</title>
        <authorList>
            <person name="Woo H."/>
        </authorList>
    </citation>
    <scope>NUCLEOTIDE SEQUENCE [LARGE SCALE GENOMIC DNA]</scope>
    <source>
        <strain evidence="15 16">2.12</strain>
    </source>
</reference>
<evidence type="ECO:0000259" key="14">
    <source>
        <dbReference type="Pfam" id="PF07715"/>
    </source>
</evidence>
<proteinExistence type="inferred from homology"/>
<dbReference type="Gene3D" id="2.170.130.10">
    <property type="entry name" value="TonB-dependent receptor, plug domain"/>
    <property type="match status" value="1"/>
</dbReference>
<evidence type="ECO:0000256" key="3">
    <source>
        <dbReference type="ARBA" id="ARBA00022448"/>
    </source>
</evidence>
<keyword evidence="3 10" id="KW-0813">Transport</keyword>
<organism evidence="15 16">
    <name type="scientific">Roseateles flavus</name>
    <dbReference type="NCBI Taxonomy" id="3149041"/>
    <lineage>
        <taxon>Bacteria</taxon>
        <taxon>Pseudomonadati</taxon>
        <taxon>Pseudomonadota</taxon>
        <taxon>Betaproteobacteria</taxon>
        <taxon>Burkholderiales</taxon>
        <taxon>Sphaerotilaceae</taxon>
        <taxon>Roseateles</taxon>
    </lineage>
</organism>
<dbReference type="RefSeq" id="WP_347609872.1">
    <property type="nucleotide sequence ID" value="NZ_JBDPZC010000005.1"/>
</dbReference>
<keyword evidence="7 10" id="KW-0472">Membrane</keyword>
<comment type="caution">
    <text evidence="15">The sequence shown here is derived from an EMBL/GenBank/DDBJ whole genome shotgun (WGS) entry which is preliminary data.</text>
</comment>
<feature type="region of interest" description="Disordered" evidence="12">
    <location>
        <begin position="415"/>
        <end position="435"/>
    </location>
</feature>
<evidence type="ECO:0000256" key="11">
    <source>
        <dbReference type="RuleBase" id="RU003357"/>
    </source>
</evidence>
<keyword evidence="4 10" id="KW-1134">Transmembrane beta strand</keyword>
<dbReference type="SUPFAM" id="SSF56935">
    <property type="entry name" value="Porins"/>
    <property type="match status" value="1"/>
</dbReference>
<gene>
    <name evidence="15" type="ORF">ABDJ40_11695</name>
</gene>
<keyword evidence="9 10" id="KW-0998">Cell outer membrane</keyword>
<keyword evidence="6 11" id="KW-0798">TonB box</keyword>
<comment type="similarity">
    <text evidence="2 10 11">Belongs to the TonB-dependent receptor family.</text>
</comment>
<dbReference type="PANTHER" id="PTHR30069">
    <property type="entry name" value="TONB-DEPENDENT OUTER MEMBRANE RECEPTOR"/>
    <property type="match status" value="1"/>
</dbReference>
<dbReference type="Pfam" id="PF00593">
    <property type="entry name" value="TonB_dep_Rec_b-barrel"/>
    <property type="match status" value="1"/>
</dbReference>
<keyword evidence="16" id="KW-1185">Reference proteome</keyword>
<dbReference type="Proteomes" id="UP001462640">
    <property type="component" value="Unassembled WGS sequence"/>
</dbReference>
<dbReference type="InterPro" id="IPR039426">
    <property type="entry name" value="TonB-dep_rcpt-like"/>
</dbReference>
<evidence type="ECO:0000256" key="9">
    <source>
        <dbReference type="ARBA" id="ARBA00023237"/>
    </source>
</evidence>